<gene>
    <name evidence="3" type="ORF">QE152_g17997</name>
</gene>
<organism evidence="3 4">
    <name type="scientific">Popillia japonica</name>
    <name type="common">Japanese beetle</name>
    <dbReference type="NCBI Taxonomy" id="7064"/>
    <lineage>
        <taxon>Eukaryota</taxon>
        <taxon>Metazoa</taxon>
        <taxon>Ecdysozoa</taxon>
        <taxon>Arthropoda</taxon>
        <taxon>Hexapoda</taxon>
        <taxon>Insecta</taxon>
        <taxon>Pterygota</taxon>
        <taxon>Neoptera</taxon>
        <taxon>Endopterygota</taxon>
        <taxon>Coleoptera</taxon>
        <taxon>Polyphaga</taxon>
        <taxon>Scarabaeiformia</taxon>
        <taxon>Scarabaeidae</taxon>
        <taxon>Rutelinae</taxon>
        <taxon>Popillia</taxon>
    </lineage>
</organism>
<feature type="domain" description="Cyclic nucleotide-binding" evidence="2">
    <location>
        <begin position="255"/>
        <end position="371"/>
    </location>
</feature>
<protein>
    <submittedName>
        <fullName evidence="3">Cyclic nucleotide-binding domain</fullName>
    </submittedName>
</protein>
<dbReference type="CDD" id="cd00038">
    <property type="entry name" value="CAP_ED"/>
    <property type="match status" value="1"/>
</dbReference>
<keyword evidence="4" id="KW-1185">Reference proteome</keyword>
<dbReference type="PROSITE" id="PS50042">
    <property type="entry name" value="CNMP_BINDING_3"/>
    <property type="match status" value="1"/>
</dbReference>
<evidence type="ECO:0000259" key="2">
    <source>
        <dbReference type="PROSITE" id="PS50042"/>
    </source>
</evidence>
<dbReference type="Proteomes" id="UP001458880">
    <property type="component" value="Unassembled WGS sequence"/>
</dbReference>
<evidence type="ECO:0000313" key="4">
    <source>
        <dbReference type="Proteomes" id="UP001458880"/>
    </source>
</evidence>
<dbReference type="PANTHER" id="PTHR45689">
    <property type="entry name" value="I[[H]] CHANNEL, ISOFORM E"/>
    <property type="match status" value="1"/>
</dbReference>
<dbReference type="GO" id="GO:0098855">
    <property type="term" value="C:HCN channel complex"/>
    <property type="evidence" value="ECO:0007669"/>
    <property type="project" value="TreeGrafter"/>
</dbReference>
<dbReference type="InterPro" id="IPR018490">
    <property type="entry name" value="cNMP-bd_dom_sf"/>
</dbReference>
<dbReference type="GO" id="GO:0005249">
    <property type="term" value="F:voltage-gated potassium channel activity"/>
    <property type="evidence" value="ECO:0007669"/>
    <property type="project" value="TreeGrafter"/>
</dbReference>
<feature type="transmembrane region" description="Helical" evidence="1">
    <location>
        <begin position="153"/>
        <end position="180"/>
    </location>
</feature>
<dbReference type="InterPro" id="IPR051413">
    <property type="entry name" value="K/Na_HCN_channel"/>
</dbReference>
<name>A0AAW1L176_POPJA</name>
<dbReference type="SUPFAM" id="SSF51206">
    <property type="entry name" value="cAMP-binding domain-like"/>
    <property type="match status" value="1"/>
</dbReference>
<evidence type="ECO:0000256" key="1">
    <source>
        <dbReference type="SAM" id="Phobius"/>
    </source>
</evidence>
<dbReference type="AlphaFoldDB" id="A0AAW1L176"/>
<reference evidence="3 4" key="1">
    <citation type="journal article" date="2024" name="BMC Genomics">
        <title>De novo assembly and annotation of Popillia japonica's genome with initial clues to its potential as an invasive pest.</title>
        <authorList>
            <person name="Cucini C."/>
            <person name="Boschi S."/>
            <person name="Funari R."/>
            <person name="Cardaioli E."/>
            <person name="Iannotti N."/>
            <person name="Marturano G."/>
            <person name="Paoli F."/>
            <person name="Bruttini M."/>
            <person name="Carapelli A."/>
            <person name="Frati F."/>
            <person name="Nardi F."/>
        </authorList>
    </citation>
    <scope>NUCLEOTIDE SEQUENCE [LARGE SCALE GENOMIC DNA]</scope>
    <source>
        <strain evidence="3">DMR45628</strain>
    </source>
</reference>
<evidence type="ECO:0000313" key="3">
    <source>
        <dbReference type="EMBL" id="KAK9728433.1"/>
    </source>
</evidence>
<keyword evidence="1" id="KW-1133">Transmembrane helix</keyword>
<feature type="transmembrane region" description="Helical" evidence="1">
    <location>
        <begin position="84"/>
        <end position="110"/>
    </location>
</feature>
<proteinExistence type="predicted"/>
<dbReference type="Gene3D" id="1.10.287.630">
    <property type="entry name" value="Helix hairpin bin"/>
    <property type="match status" value="1"/>
</dbReference>
<dbReference type="InterPro" id="IPR000595">
    <property type="entry name" value="cNMP-bd_dom"/>
</dbReference>
<comment type="caution">
    <text evidence="3">The sequence shown here is derived from an EMBL/GenBank/DDBJ whole genome shotgun (WGS) entry which is preliminary data.</text>
</comment>
<dbReference type="PANTHER" id="PTHR45689:SF14">
    <property type="entry name" value="CYCLIC NUCLEOTIDE-GATED CATION CHANNEL SUBUNIT A-LIKE PROTEIN"/>
    <property type="match status" value="1"/>
</dbReference>
<sequence>MQPKTIVLRYLFTYFVPDLLSSIPYHRDIFYLQRLTQRRRQIKFILRCTSLLKVTRCITLYAYSKHSVEAYDLNFTRYRVILSLIIFVAQFHFFTCLNIAYIGVATYNVFGNKQRNRTFTMMYSRMFFETTHVLLASKVGFSHQRIGYLGQKLVVGVCWIISRIIFFYVISQLITIISSVRASNIKYRQMVRQLHEYMRYRQLPENLQRRLILYYEFRFERSYFKESEILNYVSEQLRQEILLHGCRKLVENVEFFRNLPLPLIIRIVSALKPDVYMVNDVIIKVNTQPVCMYFIASGCVAIYTKGGQEVCHLEDGNFFGEIGLVTEQLRLASVVAVETSELYRLNEQDFIRAILPYPDLIDKIKKIAFERTEQTMFIEERSILQKKIFRTITERAQY</sequence>
<dbReference type="SMART" id="SM00100">
    <property type="entry name" value="cNMP"/>
    <property type="match status" value="1"/>
</dbReference>
<dbReference type="Pfam" id="PF00027">
    <property type="entry name" value="cNMP_binding"/>
    <property type="match status" value="1"/>
</dbReference>
<dbReference type="InterPro" id="IPR014710">
    <property type="entry name" value="RmlC-like_jellyroll"/>
</dbReference>
<dbReference type="Gene3D" id="2.60.120.10">
    <property type="entry name" value="Jelly Rolls"/>
    <property type="match status" value="1"/>
</dbReference>
<dbReference type="GO" id="GO:0035725">
    <property type="term" value="P:sodium ion transmembrane transport"/>
    <property type="evidence" value="ECO:0007669"/>
    <property type="project" value="TreeGrafter"/>
</dbReference>
<accession>A0AAW1L176</accession>
<dbReference type="EMBL" id="JASPKY010000170">
    <property type="protein sequence ID" value="KAK9728433.1"/>
    <property type="molecule type" value="Genomic_DNA"/>
</dbReference>
<keyword evidence="1" id="KW-0812">Transmembrane</keyword>
<keyword evidence="1" id="KW-0472">Membrane</keyword>
<dbReference type="GO" id="GO:0003254">
    <property type="term" value="P:regulation of membrane depolarization"/>
    <property type="evidence" value="ECO:0007669"/>
    <property type="project" value="TreeGrafter"/>
</dbReference>